<sequence>MATPPPAGIPAPQLSAFKSHALHFGSSRLTAGRGAETLEDGHPQEHGEAGGYSLPTPVLPTAVSRRFFRRLEGNRRVPTPSPTPPTLSRTPTTIRRKPGSVIVPLRRLTSPSYTQGTTPSSCIMFADAPCLTSRRHQCPDTEWTPTFADLCSVGLWDYVPMDLLPPPPRPDHPRTTTDAALRMPSQRSPTIVSATAQVSDEVRLHPPPDSDPSYLTPPAIVRRSSPSQRLGIRIPTT</sequence>
<dbReference type="Proteomes" id="UP000027222">
    <property type="component" value="Unassembled WGS sequence"/>
</dbReference>
<dbReference type="HOGENOM" id="CLU_1170709_0_0_1"/>
<accession>A0A067SET8</accession>
<name>A0A067SET8_GALM3</name>
<evidence type="ECO:0000256" key="1">
    <source>
        <dbReference type="SAM" id="MobiDB-lite"/>
    </source>
</evidence>
<dbReference type="AlphaFoldDB" id="A0A067SET8"/>
<evidence type="ECO:0000313" key="3">
    <source>
        <dbReference type="Proteomes" id="UP000027222"/>
    </source>
</evidence>
<feature type="compositionally biased region" description="Polar residues" evidence="1">
    <location>
        <begin position="185"/>
        <end position="198"/>
    </location>
</feature>
<dbReference type="EMBL" id="KL142461">
    <property type="protein sequence ID" value="KDR65293.1"/>
    <property type="molecule type" value="Genomic_DNA"/>
</dbReference>
<proteinExistence type="predicted"/>
<organism evidence="2 3">
    <name type="scientific">Galerina marginata (strain CBS 339.88)</name>
    <dbReference type="NCBI Taxonomy" id="685588"/>
    <lineage>
        <taxon>Eukaryota</taxon>
        <taxon>Fungi</taxon>
        <taxon>Dikarya</taxon>
        <taxon>Basidiomycota</taxon>
        <taxon>Agaricomycotina</taxon>
        <taxon>Agaricomycetes</taxon>
        <taxon>Agaricomycetidae</taxon>
        <taxon>Agaricales</taxon>
        <taxon>Agaricineae</taxon>
        <taxon>Strophariaceae</taxon>
        <taxon>Galerina</taxon>
    </lineage>
</organism>
<feature type="region of interest" description="Disordered" evidence="1">
    <location>
        <begin position="165"/>
        <end position="237"/>
    </location>
</feature>
<keyword evidence="3" id="KW-1185">Reference proteome</keyword>
<feature type="region of interest" description="Disordered" evidence="1">
    <location>
        <begin position="71"/>
        <end position="99"/>
    </location>
</feature>
<evidence type="ECO:0000313" key="2">
    <source>
        <dbReference type="EMBL" id="KDR65293.1"/>
    </source>
</evidence>
<feature type="compositionally biased region" description="Basic and acidic residues" evidence="1">
    <location>
        <begin position="39"/>
        <end position="48"/>
    </location>
</feature>
<reference evidence="3" key="1">
    <citation type="journal article" date="2014" name="Proc. Natl. Acad. Sci. U.S.A.">
        <title>Extensive sampling of basidiomycete genomes demonstrates inadequacy of the white-rot/brown-rot paradigm for wood decay fungi.</title>
        <authorList>
            <person name="Riley R."/>
            <person name="Salamov A.A."/>
            <person name="Brown D.W."/>
            <person name="Nagy L.G."/>
            <person name="Floudas D."/>
            <person name="Held B.W."/>
            <person name="Levasseur A."/>
            <person name="Lombard V."/>
            <person name="Morin E."/>
            <person name="Otillar R."/>
            <person name="Lindquist E.A."/>
            <person name="Sun H."/>
            <person name="LaButti K.M."/>
            <person name="Schmutz J."/>
            <person name="Jabbour D."/>
            <person name="Luo H."/>
            <person name="Baker S.E."/>
            <person name="Pisabarro A.G."/>
            <person name="Walton J.D."/>
            <person name="Blanchette R.A."/>
            <person name="Henrissat B."/>
            <person name="Martin F."/>
            <person name="Cullen D."/>
            <person name="Hibbett D.S."/>
            <person name="Grigoriev I.V."/>
        </authorList>
    </citation>
    <scope>NUCLEOTIDE SEQUENCE [LARGE SCALE GENOMIC DNA]</scope>
    <source>
        <strain evidence="3">CBS 339.88</strain>
    </source>
</reference>
<feature type="region of interest" description="Disordered" evidence="1">
    <location>
        <begin position="27"/>
        <end position="56"/>
    </location>
</feature>
<gene>
    <name evidence="2" type="ORF">GALMADRAFT_148813</name>
</gene>
<protein>
    <submittedName>
        <fullName evidence="2">Uncharacterized protein</fullName>
    </submittedName>
</protein>